<dbReference type="EMBL" id="MW182984">
    <property type="protein sequence ID" value="QVW56529.1"/>
    <property type="molecule type" value="Genomic_DNA"/>
</dbReference>
<sequence length="323" mass="36399">MGARTLPTHLTLSQPIRMPYSRTLRFNARVRRGAKVTRRYRKASRKTRRTSRRPVRRMPKRAILNLTSRKKRDTMLNFTNITAASQSGGATYTQAPSIITGGYSTPNPIIFCATGRAMDTNAAGNRGNVTDEATRTASTCYMKGLSEAVEIQINDNLPWQWRRICFTYKGLNASMPATTGFGMNLLTSSGQKRTSNMLPNNAYRDTLSGLLFKGRQNNDWDNFMTAPTDSSRVTIKYDRTRTIASGNEGGVIRKYKFWHGMNKNLVYDDDENGGDEDVQFYSNQGKAGMGDYFVVDLFLPRIGSTSANQLSFQPEATLYWHEK</sequence>
<name>A0A8E7L4T5_9VIRU</name>
<feature type="region of interest" description="Disordered" evidence="1">
    <location>
        <begin position="36"/>
        <end position="55"/>
    </location>
</feature>
<reference evidence="2" key="1">
    <citation type="submission" date="2020-10" db="EMBL/GenBank/DDBJ databases">
        <title>CRESS DNA virus dark matter in the feces of wild birds.</title>
        <authorList>
            <person name="Yang S."/>
            <person name="Zhang W."/>
        </authorList>
    </citation>
    <scope>NUCLEOTIDE SEQUENCE</scope>
    <source>
        <strain evidence="2">Rfb93gen1</strain>
    </source>
</reference>
<evidence type="ECO:0000313" key="2">
    <source>
        <dbReference type="EMBL" id="QVW56529.1"/>
    </source>
</evidence>
<accession>A0A8E7L4T5</accession>
<proteinExistence type="predicted"/>
<protein>
    <submittedName>
        <fullName evidence="2">Capsid protein</fullName>
    </submittedName>
</protein>
<evidence type="ECO:0000256" key="1">
    <source>
        <dbReference type="SAM" id="MobiDB-lite"/>
    </source>
</evidence>
<organism evidence="2">
    <name type="scientific">Tarsiger cyanurus Genomoviridae sp</name>
    <dbReference type="NCBI Taxonomy" id="2814994"/>
    <lineage>
        <taxon>Viruses</taxon>
        <taxon>Monodnaviria</taxon>
        <taxon>Shotokuvirae</taxon>
        <taxon>Cressdnaviricota</taxon>
        <taxon>Repensiviricetes</taxon>
        <taxon>Geplafuvirales</taxon>
        <taxon>Genomoviridae</taxon>
    </lineage>
</organism>